<dbReference type="EMBL" id="JBBAYM010000007">
    <property type="protein sequence ID" value="MEI5610012.1"/>
    <property type="molecule type" value="Genomic_DNA"/>
</dbReference>
<proteinExistence type="predicted"/>
<comment type="caution">
    <text evidence="1">The sequence shown here is derived from an EMBL/GenBank/DDBJ whole genome shotgun (WGS) entry which is preliminary data.</text>
</comment>
<sequence>MRGRKVPDETRAAIRKLLHAGLADRAIAHQTGTHHVTVARERKALGLPRHPPGRKSYPTLADAFHAHTEPADGGHLRWTGGRSSTGVPRLTHQGREYTASRIAFTLRTGREPVGQARPSCEFAECVAPACIADKAERDRDSAAYAGIFGGDA</sequence>
<accession>A0ABU8G9Z4</accession>
<organism evidence="1 2">
    <name type="scientific">Streptomyces brasiliscabiei</name>
    <dbReference type="NCBI Taxonomy" id="2736302"/>
    <lineage>
        <taxon>Bacteria</taxon>
        <taxon>Bacillati</taxon>
        <taxon>Actinomycetota</taxon>
        <taxon>Actinomycetes</taxon>
        <taxon>Kitasatosporales</taxon>
        <taxon>Streptomycetaceae</taxon>
        <taxon>Streptomyces</taxon>
    </lineage>
</organism>
<evidence type="ECO:0000313" key="2">
    <source>
        <dbReference type="Proteomes" id="UP001365781"/>
    </source>
</evidence>
<evidence type="ECO:0000313" key="1">
    <source>
        <dbReference type="EMBL" id="MEI5610012.1"/>
    </source>
</evidence>
<protein>
    <submittedName>
        <fullName evidence="1">Helix-turn-helix domain-containing protein</fullName>
    </submittedName>
</protein>
<keyword evidence="2" id="KW-1185">Reference proteome</keyword>
<reference evidence="1 2" key="1">
    <citation type="submission" date="2024-03" db="EMBL/GenBank/DDBJ databases">
        <title>First Report of Pectobacterium brasiliscabiei causing potato scab in china.</title>
        <authorList>
            <person name="Handique U."/>
        </authorList>
    </citation>
    <scope>NUCLEOTIDE SEQUENCE [LARGE SCALE GENOMIC DNA]</scope>
    <source>
        <strain evidence="1 2">ZRIMU1503</strain>
    </source>
</reference>
<name>A0ABU8G9Z4_9ACTN</name>
<gene>
    <name evidence="1" type="ORF">WB403_12615</name>
</gene>
<dbReference type="RefSeq" id="WP_336558311.1">
    <property type="nucleotide sequence ID" value="NZ_JBBAYL010000004.1"/>
</dbReference>
<dbReference type="Proteomes" id="UP001365781">
    <property type="component" value="Unassembled WGS sequence"/>
</dbReference>